<accession>A0ABV8CL70</accession>
<evidence type="ECO:0000256" key="1">
    <source>
        <dbReference type="ARBA" id="ARBA00009437"/>
    </source>
</evidence>
<dbReference type="InterPro" id="IPR036390">
    <property type="entry name" value="WH_DNA-bd_sf"/>
</dbReference>
<dbReference type="Proteomes" id="UP001595692">
    <property type="component" value="Unassembled WGS sequence"/>
</dbReference>
<dbReference type="InterPro" id="IPR036388">
    <property type="entry name" value="WH-like_DNA-bd_sf"/>
</dbReference>
<dbReference type="Gene3D" id="3.40.190.290">
    <property type="match status" value="1"/>
</dbReference>
<dbReference type="RefSeq" id="WP_377151094.1">
    <property type="nucleotide sequence ID" value="NZ_JBHSAF010000003.1"/>
</dbReference>
<evidence type="ECO:0000256" key="4">
    <source>
        <dbReference type="ARBA" id="ARBA00023159"/>
    </source>
</evidence>
<protein>
    <submittedName>
        <fullName evidence="7">LysR substrate-binding domain-containing protein</fullName>
    </submittedName>
</protein>
<keyword evidence="4" id="KW-0010">Activator</keyword>
<dbReference type="PANTHER" id="PTHR30293:SF2">
    <property type="entry name" value="TRANSCRIPTIONAL ACTIVATOR PROTEIN NHAR"/>
    <property type="match status" value="1"/>
</dbReference>
<comment type="similarity">
    <text evidence="1">Belongs to the LysR transcriptional regulatory family.</text>
</comment>
<dbReference type="SUPFAM" id="SSF53850">
    <property type="entry name" value="Periplasmic binding protein-like II"/>
    <property type="match status" value="1"/>
</dbReference>
<dbReference type="PROSITE" id="PS50931">
    <property type="entry name" value="HTH_LYSR"/>
    <property type="match status" value="1"/>
</dbReference>
<gene>
    <name evidence="7" type="ORF">ACFOSS_05330</name>
</gene>
<keyword evidence="5" id="KW-0804">Transcription</keyword>
<evidence type="ECO:0000259" key="6">
    <source>
        <dbReference type="PROSITE" id="PS50931"/>
    </source>
</evidence>
<proteinExistence type="inferred from homology"/>
<evidence type="ECO:0000256" key="5">
    <source>
        <dbReference type="ARBA" id="ARBA00023163"/>
    </source>
</evidence>
<evidence type="ECO:0000256" key="2">
    <source>
        <dbReference type="ARBA" id="ARBA00023015"/>
    </source>
</evidence>
<reference evidence="8" key="1">
    <citation type="journal article" date="2019" name="Int. J. Syst. Evol. Microbiol.">
        <title>The Global Catalogue of Microorganisms (GCM) 10K type strain sequencing project: providing services to taxonomists for standard genome sequencing and annotation.</title>
        <authorList>
            <consortium name="The Broad Institute Genomics Platform"/>
            <consortium name="The Broad Institute Genome Sequencing Center for Infectious Disease"/>
            <person name="Wu L."/>
            <person name="Ma J."/>
        </authorList>
    </citation>
    <scope>NUCLEOTIDE SEQUENCE [LARGE SCALE GENOMIC DNA]</scope>
    <source>
        <strain evidence="8">CCUG 54939</strain>
    </source>
</reference>
<dbReference type="SUPFAM" id="SSF46785">
    <property type="entry name" value="Winged helix' DNA-binding domain"/>
    <property type="match status" value="1"/>
</dbReference>
<keyword evidence="8" id="KW-1185">Reference proteome</keyword>
<dbReference type="EMBL" id="JBHSAF010000003">
    <property type="protein sequence ID" value="MFC3912884.1"/>
    <property type="molecule type" value="Genomic_DNA"/>
</dbReference>
<dbReference type="Pfam" id="PF00126">
    <property type="entry name" value="HTH_1"/>
    <property type="match status" value="1"/>
</dbReference>
<keyword evidence="2" id="KW-0805">Transcription regulation</keyword>
<dbReference type="InterPro" id="IPR005119">
    <property type="entry name" value="LysR_subst-bd"/>
</dbReference>
<dbReference type="PANTHER" id="PTHR30293">
    <property type="entry name" value="TRANSCRIPTIONAL REGULATORY PROTEIN NAC-RELATED"/>
    <property type="match status" value="1"/>
</dbReference>
<organism evidence="7 8">
    <name type="scientific">Pseudaeromonas sharmana</name>
    <dbReference type="NCBI Taxonomy" id="328412"/>
    <lineage>
        <taxon>Bacteria</taxon>
        <taxon>Pseudomonadati</taxon>
        <taxon>Pseudomonadota</taxon>
        <taxon>Gammaproteobacteria</taxon>
        <taxon>Aeromonadales</taxon>
        <taxon>Aeromonadaceae</taxon>
        <taxon>Pseudaeromonas</taxon>
    </lineage>
</organism>
<evidence type="ECO:0000313" key="8">
    <source>
        <dbReference type="Proteomes" id="UP001595692"/>
    </source>
</evidence>
<comment type="caution">
    <text evidence="7">The sequence shown here is derived from an EMBL/GenBank/DDBJ whole genome shotgun (WGS) entry which is preliminary data.</text>
</comment>
<feature type="domain" description="HTH lysR-type" evidence="6">
    <location>
        <begin position="4"/>
        <end position="61"/>
    </location>
</feature>
<name>A0ABV8CL70_9GAMM</name>
<evidence type="ECO:0000256" key="3">
    <source>
        <dbReference type="ARBA" id="ARBA00023125"/>
    </source>
</evidence>
<evidence type="ECO:0000313" key="7">
    <source>
        <dbReference type="EMBL" id="MFC3912884.1"/>
    </source>
</evidence>
<keyword evidence="3" id="KW-0238">DNA-binding</keyword>
<dbReference type="Gene3D" id="1.10.10.10">
    <property type="entry name" value="Winged helix-like DNA-binding domain superfamily/Winged helix DNA-binding domain"/>
    <property type="match status" value="1"/>
</dbReference>
<dbReference type="Pfam" id="PF03466">
    <property type="entry name" value="LysR_substrate"/>
    <property type="match status" value="1"/>
</dbReference>
<sequence>MRGLNYHHLYYFWVTARLGSLRAAAQRLHLAPQTMSDQIKLLEERLHHPLFERQGRRLVLTVEGHQVFAYASRMFAIGEELASLFDGKRQGSWPAFRIGITDALPKRLVQQWLSPLFAQQPTLHLSCQEGPITRLLGQLSVHELDAVLSEVAYSAGLDVQARSYPLLRTQVAFFAAPGLLAQSELPFPACLGELPLLLPDPEHPLHAQLLGWLHDQGITPWVRAEIRDSGLMQVMAEAGDGVMPAPAQMAMPLARRHELQLLGECGDLHSEVFLILPGQRNPHPAAEALLRHAEQG</sequence>
<dbReference type="InterPro" id="IPR000847">
    <property type="entry name" value="LysR_HTH_N"/>
</dbReference>